<sequence length="275" mass="28878">MPSMLVLRLAGAIPDVAPRWLLGAASAICEPGVGDAPTQARPFSVGAVVPVVEDARVPVASWRLGWLEDDAPPPGWPPAEVRFGSQARTVLAAELHRRSYAALAQGTPARHVRLTMTTPTFFALDGRDLPLPDPALMIRGLLARWNGYAPGPLRIGADDARALVDAVYLDGMWGASADVELGHGLRQTGFVGQADLRLLAATSDYIATMFTALTRFATYAGVGARTAYGFGAVDVDIVDVPVPRRPAAAAASGGPRRAGTLTSTRPPRLATSPLT</sequence>
<dbReference type="eggNOG" id="COG5551">
    <property type="taxonomic scope" value="Bacteria"/>
</dbReference>
<dbReference type="STRING" id="298654.FraEuI1c_4681"/>
<organism evidence="3 4">
    <name type="scientific">Pseudofrankia inefficax (strain DSM 45817 / CECT 9037 / DDB 130130 / EuI1c)</name>
    <name type="common">Frankia inefficax</name>
    <dbReference type="NCBI Taxonomy" id="298654"/>
    <lineage>
        <taxon>Bacteria</taxon>
        <taxon>Bacillati</taxon>
        <taxon>Actinomycetota</taxon>
        <taxon>Actinomycetes</taxon>
        <taxon>Frankiales</taxon>
        <taxon>Frankiaceae</taxon>
        <taxon>Pseudofrankia</taxon>
    </lineage>
</organism>
<dbReference type="KEGG" id="fri:FraEuI1c_4681"/>
<dbReference type="AlphaFoldDB" id="E3IY75"/>
<dbReference type="InParanoid" id="E3IY75"/>
<evidence type="ECO:0000259" key="2">
    <source>
        <dbReference type="Pfam" id="PF10040"/>
    </source>
</evidence>
<evidence type="ECO:0000256" key="1">
    <source>
        <dbReference type="SAM" id="MobiDB-lite"/>
    </source>
</evidence>
<feature type="region of interest" description="Disordered" evidence="1">
    <location>
        <begin position="247"/>
        <end position="275"/>
    </location>
</feature>
<dbReference type="Gene3D" id="3.30.70.1900">
    <property type="match status" value="1"/>
</dbReference>
<feature type="domain" description="CRISPR-associated protein Cas6 C-terminal" evidence="2">
    <location>
        <begin position="114"/>
        <end position="233"/>
    </location>
</feature>
<gene>
    <name evidence="3" type="ordered locus">FraEuI1c_4681</name>
</gene>
<protein>
    <recommendedName>
        <fullName evidence="2">CRISPR-associated protein Cas6 C-terminal domain-containing protein</fullName>
    </recommendedName>
</protein>
<feature type="compositionally biased region" description="Low complexity" evidence="1">
    <location>
        <begin position="247"/>
        <end position="259"/>
    </location>
</feature>
<reference evidence="3 4" key="1">
    <citation type="submission" date="2010-10" db="EMBL/GenBank/DDBJ databases">
        <title>Complete sequence of Frankia sp. EuI1c.</title>
        <authorList>
            <consortium name="US DOE Joint Genome Institute"/>
            <person name="Lucas S."/>
            <person name="Copeland A."/>
            <person name="Lapidus A."/>
            <person name="Cheng J.-F."/>
            <person name="Bruce D."/>
            <person name="Goodwin L."/>
            <person name="Pitluck S."/>
            <person name="Chertkov O."/>
            <person name="Detter J.C."/>
            <person name="Han C."/>
            <person name="Tapia R."/>
            <person name="Land M."/>
            <person name="Hauser L."/>
            <person name="Jeffries C."/>
            <person name="Kyrpides N."/>
            <person name="Ivanova N."/>
            <person name="Mikhailova N."/>
            <person name="Beauchemin N."/>
            <person name="Sen A."/>
            <person name="Sur S.A."/>
            <person name="Gtari M."/>
            <person name="Wall L."/>
            <person name="Tisa L."/>
            <person name="Woyke T."/>
        </authorList>
    </citation>
    <scope>NUCLEOTIDE SEQUENCE [LARGE SCALE GENOMIC DNA]</scope>
    <source>
        <strain evidence="4">DSM 45817 / CECT 9037 / EuI1c</strain>
    </source>
</reference>
<dbReference type="OrthoDB" id="3210681at2"/>
<keyword evidence="4" id="KW-1185">Reference proteome</keyword>
<dbReference type="HOGENOM" id="CLU_099006_0_0_11"/>
<dbReference type="EMBL" id="CP002299">
    <property type="protein sequence ID" value="ADP82673.1"/>
    <property type="molecule type" value="Genomic_DNA"/>
</dbReference>
<proteinExistence type="predicted"/>
<evidence type="ECO:0000313" key="4">
    <source>
        <dbReference type="Proteomes" id="UP000002484"/>
    </source>
</evidence>
<dbReference type="Proteomes" id="UP000002484">
    <property type="component" value="Chromosome"/>
</dbReference>
<accession>E3IY75</accession>
<dbReference type="RefSeq" id="WP_013425791.1">
    <property type="nucleotide sequence ID" value="NC_014666.1"/>
</dbReference>
<name>E3IY75_PSEI1</name>
<dbReference type="Pfam" id="PF10040">
    <property type="entry name" value="CRISPR_Cas6"/>
    <property type="match status" value="1"/>
</dbReference>
<dbReference type="CDD" id="cd21141">
    <property type="entry name" value="Cas6_III-like"/>
    <property type="match status" value="1"/>
</dbReference>
<dbReference type="InterPro" id="IPR019267">
    <property type="entry name" value="CRISPR-assoc_Cas6_C"/>
</dbReference>
<evidence type="ECO:0000313" key="3">
    <source>
        <dbReference type="EMBL" id="ADP82673.1"/>
    </source>
</evidence>